<dbReference type="EMBL" id="QZEY01000005">
    <property type="protein sequence ID" value="RJL32097.1"/>
    <property type="molecule type" value="Genomic_DNA"/>
</dbReference>
<reference evidence="2 3" key="1">
    <citation type="submission" date="2018-09" db="EMBL/GenBank/DDBJ databases">
        <title>YIM 75507 draft genome.</title>
        <authorList>
            <person name="Tang S."/>
            <person name="Feng Y."/>
        </authorList>
    </citation>
    <scope>NUCLEOTIDE SEQUENCE [LARGE SCALE GENOMIC DNA]</scope>
    <source>
        <strain evidence="2 3">YIM 75507</strain>
    </source>
</reference>
<gene>
    <name evidence="2" type="ORF">D5H75_16885</name>
</gene>
<keyword evidence="1" id="KW-1133">Transmembrane helix</keyword>
<dbReference type="OrthoDB" id="3574450at2"/>
<organism evidence="2 3">
    <name type="scientific">Bailinhaonella thermotolerans</name>
    <dbReference type="NCBI Taxonomy" id="1070861"/>
    <lineage>
        <taxon>Bacteria</taxon>
        <taxon>Bacillati</taxon>
        <taxon>Actinomycetota</taxon>
        <taxon>Actinomycetes</taxon>
        <taxon>Streptosporangiales</taxon>
        <taxon>Streptosporangiaceae</taxon>
        <taxon>Bailinhaonella</taxon>
    </lineage>
</organism>
<dbReference type="AlphaFoldDB" id="A0A3A4B263"/>
<keyword evidence="3" id="KW-1185">Reference proteome</keyword>
<keyword evidence="1" id="KW-0812">Transmembrane</keyword>
<accession>A0A3A4B263</accession>
<sequence length="132" mass="13985">MVKWAGRIIVFLGLLHLVTTALPNLGHVPSWLAGELWFPRHGIAELTPATGAFWLTLGSFAVPLSLVGALVLAMDRRGVVPPAFTGWTVGLWGTAGALLLEPSPFIVVWVPAAMLITAARRTARTPETAPAA</sequence>
<protein>
    <submittedName>
        <fullName evidence="2">Uncharacterized protein</fullName>
    </submittedName>
</protein>
<dbReference type="Proteomes" id="UP000265768">
    <property type="component" value="Unassembled WGS sequence"/>
</dbReference>
<proteinExistence type="predicted"/>
<comment type="caution">
    <text evidence="2">The sequence shown here is derived from an EMBL/GenBank/DDBJ whole genome shotgun (WGS) entry which is preliminary data.</text>
</comment>
<feature type="transmembrane region" description="Helical" evidence="1">
    <location>
        <begin position="52"/>
        <end position="72"/>
    </location>
</feature>
<evidence type="ECO:0000313" key="2">
    <source>
        <dbReference type="EMBL" id="RJL32097.1"/>
    </source>
</evidence>
<evidence type="ECO:0000313" key="3">
    <source>
        <dbReference type="Proteomes" id="UP000265768"/>
    </source>
</evidence>
<feature type="transmembrane region" description="Helical" evidence="1">
    <location>
        <begin position="79"/>
        <end position="100"/>
    </location>
</feature>
<feature type="transmembrane region" description="Helical" evidence="1">
    <location>
        <begin position="106"/>
        <end position="123"/>
    </location>
</feature>
<name>A0A3A4B263_9ACTN</name>
<keyword evidence="1" id="KW-0472">Membrane</keyword>
<evidence type="ECO:0000256" key="1">
    <source>
        <dbReference type="SAM" id="Phobius"/>
    </source>
</evidence>
<dbReference type="RefSeq" id="WP_119927415.1">
    <property type="nucleotide sequence ID" value="NZ_QZEY01000005.1"/>
</dbReference>